<sequence>MIHLTGTFYVLADSPNTEHCSTGDELPSYWAVARSVIIGNPKLFPTMAANTNTGAP</sequence>
<reference evidence="1 2" key="1">
    <citation type="submission" date="2017-11" db="EMBL/GenBank/DDBJ databases">
        <title>De novo assembly and phasing of dikaryotic genomes from two isolates of Puccinia coronata f. sp. avenae, the causal agent of oat crown rust.</title>
        <authorList>
            <person name="Miller M.E."/>
            <person name="Zhang Y."/>
            <person name="Omidvar V."/>
            <person name="Sperschneider J."/>
            <person name="Schwessinger B."/>
            <person name="Raley C."/>
            <person name="Palmer J.M."/>
            <person name="Garnica D."/>
            <person name="Upadhyaya N."/>
            <person name="Rathjen J."/>
            <person name="Taylor J.M."/>
            <person name="Park R.F."/>
            <person name="Dodds P.N."/>
            <person name="Hirsch C.D."/>
            <person name="Kianian S.F."/>
            <person name="Figueroa M."/>
        </authorList>
    </citation>
    <scope>NUCLEOTIDE SEQUENCE [LARGE SCALE GENOMIC DNA]</scope>
    <source>
        <strain evidence="1">12SD80</strain>
    </source>
</reference>
<dbReference type="AlphaFoldDB" id="A0A2N5S6H3"/>
<organism evidence="1 2">
    <name type="scientific">Puccinia coronata f. sp. avenae</name>
    <dbReference type="NCBI Taxonomy" id="200324"/>
    <lineage>
        <taxon>Eukaryota</taxon>
        <taxon>Fungi</taxon>
        <taxon>Dikarya</taxon>
        <taxon>Basidiomycota</taxon>
        <taxon>Pucciniomycotina</taxon>
        <taxon>Pucciniomycetes</taxon>
        <taxon>Pucciniales</taxon>
        <taxon>Pucciniaceae</taxon>
        <taxon>Puccinia</taxon>
    </lineage>
</organism>
<dbReference type="EMBL" id="PGCI01001042">
    <property type="protein sequence ID" value="PLW08824.1"/>
    <property type="molecule type" value="Genomic_DNA"/>
</dbReference>
<accession>A0A2N5S6H3</accession>
<protein>
    <submittedName>
        <fullName evidence="1">Uncharacterized protein</fullName>
    </submittedName>
</protein>
<gene>
    <name evidence="1" type="ORF">PCASD_23107</name>
</gene>
<dbReference type="Proteomes" id="UP000235392">
    <property type="component" value="Unassembled WGS sequence"/>
</dbReference>
<comment type="caution">
    <text evidence="1">The sequence shown here is derived from an EMBL/GenBank/DDBJ whole genome shotgun (WGS) entry which is preliminary data.</text>
</comment>
<name>A0A2N5S6H3_9BASI</name>
<evidence type="ECO:0000313" key="1">
    <source>
        <dbReference type="EMBL" id="PLW08824.1"/>
    </source>
</evidence>
<proteinExistence type="predicted"/>
<evidence type="ECO:0000313" key="2">
    <source>
        <dbReference type="Proteomes" id="UP000235392"/>
    </source>
</evidence>